<dbReference type="InterPro" id="IPR000836">
    <property type="entry name" value="PRTase_dom"/>
</dbReference>
<reference evidence="3 4" key="1">
    <citation type="journal article" date="2024" name="ISME J.">
        <title>Tailless and filamentous prophages are predominant in marine Vibrio.</title>
        <authorList>
            <person name="Steensen K."/>
            <person name="Seneca J."/>
            <person name="Bartlau N."/>
            <person name="Yu X.A."/>
            <person name="Hussain F.A."/>
            <person name="Polz M.F."/>
        </authorList>
    </citation>
    <scope>NUCLEOTIDE SEQUENCE [LARGE SCALE GENOMIC DNA]</scope>
    <source>
        <strain evidence="3 4">10N.222.51.A1</strain>
    </source>
</reference>
<feature type="domain" description="Phosphoribosyltransferase" evidence="2">
    <location>
        <begin position="192"/>
        <end position="235"/>
    </location>
</feature>
<dbReference type="CDD" id="cd06223">
    <property type="entry name" value="PRTases_typeI"/>
    <property type="match status" value="1"/>
</dbReference>
<keyword evidence="4" id="KW-1185">Reference proteome</keyword>
<evidence type="ECO:0000313" key="3">
    <source>
        <dbReference type="EMBL" id="MFA0568213.1"/>
    </source>
</evidence>
<name>A0ABV4NA02_9VIBR</name>
<dbReference type="Pfam" id="PF00156">
    <property type="entry name" value="Pribosyltran"/>
    <property type="match status" value="1"/>
</dbReference>
<organism evidence="3 4">
    <name type="scientific">Vibrio gallaecicus</name>
    <dbReference type="NCBI Taxonomy" id="552386"/>
    <lineage>
        <taxon>Bacteria</taxon>
        <taxon>Pseudomonadati</taxon>
        <taxon>Pseudomonadota</taxon>
        <taxon>Gammaproteobacteria</taxon>
        <taxon>Vibrionales</taxon>
        <taxon>Vibrionaceae</taxon>
        <taxon>Vibrio</taxon>
    </lineage>
</organism>
<evidence type="ECO:0000313" key="4">
    <source>
        <dbReference type="Proteomes" id="UP001570417"/>
    </source>
</evidence>
<evidence type="ECO:0000259" key="2">
    <source>
        <dbReference type="Pfam" id="PF00156"/>
    </source>
</evidence>
<dbReference type="Proteomes" id="UP001570417">
    <property type="component" value="Unassembled WGS sequence"/>
</dbReference>
<sequence length="238" mass="27304">MLSDWLQKNTQRLFTPLCPLCQLKKSDADSASIFCNTCMEFIVSTPRCLRCGLETPSAIEQCGSCLSAPPLWDRLYCVSDYTFPTSSYIHKFKYTKQFWLARDLASLISNRIDQPAPLITSVPLHWRRYLQRGFNQSDLLARYTARTLTTNEMKIESKTLFKRIRATATQQGLSKRLREQNLANAFTLIKTSLPKHVAIMDDVVTTGSTVNYLCQLLRERGVERIDIYCICRTPEPSK</sequence>
<dbReference type="PANTHER" id="PTHR47505:SF1">
    <property type="entry name" value="DNA UTILIZATION PROTEIN YHGH"/>
    <property type="match status" value="1"/>
</dbReference>
<dbReference type="Gene3D" id="3.40.50.2020">
    <property type="match status" value="1"/>
</dbReference>
<dbReference type="RefSeq" id="WP_372265672.1">
    <property type="nucleotide sequence ID" value="NZ_JBFRUW010000022.1"/>
</dbReference>
<dbReference type="PANTHER" id="PTHR47505">
    <property type="entry name" value="DNA UTILIZATION PROTEIN YHGH"/>
    <property type="match status" value="1"/>
</dbReference>
<proteinExistence type="inferred from homology"/>
<dbReference type="GO" id="GO:0016757">
    <property type="term" value="F:glycosyltransferase activity"/>
    <property type="evidence" value="ECO:0007669"/>
    <property type="project" value="UniProtKB-KW"/>
</dbReference>
<protein>
    <submittedName>
        <fullName evidence="3">Phosphoribosyltransferase family protein</fullName>
    </submittedName>
</protein>
<comment type="similarity">
    <text evidence="1">Belongs to the ComF/GntX family.</text>
</comment>
<accession>A0ABV4NA02</accession>
<evidence type="ECO:0000256" key="1">
    <source>
        <dbReference type="ARBA" id="ARBA00008007"/>
    </source>
</evidence>
<keyword evidence="3" id="KW-0808">Transferase</keyword>
<comment type="caution">
    <text evidence="3">The sequence shown here is derived from an EMBL/GenBank/DDBJ whole genome shotgun (WGS) entry which is preliminary data.</text>
</comment>
<keyword evidence="3" id="KW-0328">Glycosyltransferase</keyword>
<dbReference type="EMBL" id="JBFRUW010000022">
    <property type="protein sequence ID" value="MFA0568213.1"/>
    <property type="molecule type" value="Genomic_DNA"/>
</dbReference>
<dbReference type="SUPFAM" id="SSF53271">
    <property type="entry name" value="PRTase-like"/>
    <property type="match status" value="1"/>
</dbReference>
<dbReference type="InterPro" id="IPR051910">
    <property type="entry name" value="ComF/GntX_DNA_util-trans"/>
</dbReference>
<dbReference type="InterPro" id="IPR029057">
    <property type="entry name" value="PRTase-like"/>
</dbReference>
<gene>
    <name evidence="3" type="ORF">AB4566_07985</name>
</gene>